<dbReference type="PANTHER" id="PTHR47331">
    <property type="entry name" value="PHD-TYPE DOMAIN-CONTAINING PROTEIN"/>
    <property type="match status" value="1"/>
</dbReference>
<dbReference type="Pfam" id="PF03564">
    <property type="entry name" value="DUF1759"/>
    <property type="match status" value="1"/>
</dbReference>
<dbReference type="SUPFAM" id="SSF57756">
    <property type="entry name" value="Retrovirus zinc finger-like domains"/>
    <property type="match status" value="1"/>
</dbReference>
<evidence type="ECO:0000256" key="1">
    <source>
        <dbReference type="SAM" id="MobiDB-lite"/>
    </source>
</evidence>
<feature type="region of interest" description="Disordered" evidence="1">
    <location>
        <begin position="249"/>
        <end position="292"/>
    </location>
</feature>
<dbReference type="Gene3D" id="4.10.60.10">
    <property type="entry name" value="Zinc finger, CCHC-type"/>
    <property type="match status" value="1"/>
</dbReference>
<dbReference type="PANTHER" id="PTHR47331:SF1">
    <property type="entry name" value="GAG-LIKE PROTEIN"/>
    <property type="match status" value="1"/>
</dbReference>
<dbReference type="Gene3D" id="2.40.70.10">
    <property type="entry name" value="Acid Proteases"/>
    <property type="match status" value="1"/>
</dbReference>
<protein>
    <submittedName>
        <fullName evidence="3">CCHC-type domain-containing protein</fullName>
    </submittedName>
</protein>
<keyword evidence="2" id="KW-1185">Reference proteome</keyword>
<sequence length="561" mass="62825">MALQAGSSDKSLREEDVKVYKATATGPNGFITMLDDSYATISDLELRKIEFHERSWLYNTSPQVSPSAQSFIYRVPQLEVCKFDGEILKYIGWKERMKTAILERNDLPDDVKIQLTIDRLEGKAAKWVQGIKIEGRNLQLIWSILDEHGGNDSHYKIALHKELQGLSCHNEHVTAARAFYDELESILRQLEYSGESAENNYHKCLMAKLPRWILNEVLNSHHNGKVKDLRKKIHELIMKREEVDRNRALYQASGRVNDNKSKDKPTKEVAAAVTTNSNSSQKQTGKENKSKRTYKKRDPYCILCEEKGHWASECPVHKTSKGAYEKIVANKRCTKCTRKGIMQENALNPQHAASAKKTGHRELTCRLRDQASNRANVAPVIEQNAASVTSTVAAVTSTVAAASNDKTEILLLSSEVTIANPVNRKEAQAFAFLDTGSQSSFIADHVANKLQLQPVRTRTIEFDNPVSQAKTMRVKEYEIKLLLEDGSWTLSNQEVSITKGPMKAPEILLGTESYGELTNQPKHEATGFRIVKTKLGTLLSGSGTFVNIEVVAAIATNEEKT</sequence>
<dbReference type="GO" id="GO:0008270">
    <property type="term" value="F:zinc ion binding"/>
    <property type="evidence" value="ECO:0007669"/>
    <property type="project" value="InterPro"/>
</dbReference>
<dbReference type="InterPro" id="IPR021109">
    <property type="entry name" value="Peptidase_aspartic_dom_sf"/>
</dbReference>
<proteinExistence type="predicted"/>
<feature type="compositionally biased region" description="Basic and acidic residues" evidence="1">
    <location>
        <begin position="257"/>
        <end position="267"/>
    </location>
</feature>
<dbReference type="AlphaFoldDB" id="A0A914EHL3"/>
<organism evidence="2 3">
    <name type="scientific">Acrobeloides nanus</name>
    <dbReference type="NCBI Taxonomy" id="290746"/>
    <lineage>
        <taxon>Eukaryota</taxon>
        <taxon>Metazoa</taxon>
        <taxon>Ecdysozoa</taxon>
        <taxon>Nematoda</taxon>
        <taxon>Chromadorea</taxon>
        <taxon>Rhabditida</taxon>
        <taxon>Tylenchina</taxon>
        <taxon>Cephalobomorpha</taxon>
        <taxon>Cephaloboidea</taxon>
        <taxon>Cephalobidae</taxon>
        <taxon>Acrobeloides</taxon>
    </lineage>
</organism>
<dbReference type="Proteomes" id="UP000887540">
    <property type="component" value="Unplaced"/>
</dbReference>
<dbReference type="GO" id="GO:0003676">
    <property type="term" value="F:nucleic acid binding"/>
    <property type="evidence" value="ECO:0007669"/>
    <property type="project" value="InterPro"/>
</dbReference>
<name>A0A914EHL3_9BILA</name>
<reference evidence="3" key="1">
    <citation type="submission" date="2022-11" db="UniProtKB">
        <authorList>
            <consortium name="WormBaseParasite"/>
        </authorList>
    </citation>
    <scope>IDENTIFICATION</scope>
</reference>
<evidence type="ECO:0000313" key="2">
    <source>
        <dbReference type="Proteomes" id="UP000887540"/>
    </source>
</evidence>
<dbReference type="InterPro" id="IPR036875">
    <property type="entry name" value="Znf_CCHC_sf"/>
</dbReference>
<evidence type="ECO:0000313" key="3">
    <source>
        <dbReference type="WBParaSite" id="ACRNAN_scaffold8341.g23809.t1"/>
    </source>
</evidence>
<dbReference type="InterPro" id="IPR005312">
    <property type="entry name" value="DUF1759"/>
</dbReference>
<accession>A0A914EHL3</accession>
<feature type="compositionally biased region" description="Polar residues" evidence="1">
    <location>
        <begin position="273"/>
        <end position="283"/>
    </location>
</feature>
<dbReference type="WBParaSite" id="ACRNAN_scaffold8341.g23809.t1">
    <property type="protein sequence ID" value="ACRNAN_scaffold8341.g23809.t1"/>
    <property type="gene ID" value="ACRNAN_scaffold8341.g23809"/>
</dbReference>